<keyword evidence="1" id="KW-0472">Membrane</keyword>
<keyword evidence="1" id="KW-1133">Transmembrane helix</keyword>
<gene>
    <name evidence="2" type="ordered locus">Acel_2097</name>
</gene>
<protein>
    <submittedName>
        <fullName evidence="2">Uncharacterized protein</fullName>
    </submittedName>
</protein>
<dbReference type="eggNOG" id="ENOG502ZGSC">
    <property type="taxonomic scope" value="Bacteria"/>
</dbReference>
<evidence type="ECO:0000313" key="3">
    <source>
        <dbReference type="Proteomes" id="UP000008221"/>
    </source>
</evidence>
<feature type="transmembrane region" description="Helical" evidence="1">
    <location>
        <begin position="20"/>
        <end position="40"/>
    </location>
</feature>
<dbReference type="AlphaFoldDB" id="A0LWQ9"/>
<dbReference type="EMBL" id="CP000481">
    <property type="protein sequence ID" value="ABK53869.1"/>
    <property type="molecule type" value="Genomic_DNA"/>
</dbReference>
<evidence type="ECO:0000256" key="1">
    <source>
        <dbReference type="SAM" id="Phobius"/>
    </source>
</evidence>
<keyword evidence="3" id="KW-1185">Reference proteome</keyword>
<dbReference type="InParanoid" id="A0LWQ9"/>
<organism evidence="2 3">
    <name type="scientific">Acidothermus cellulolyticus (strain ATCC 43068 / DSM 8971 / 11B)</name>
    <dbReference type="NCBI Taxonomy" id="351607"/>
    <lineage>
        <taxon>Bacteria</taxon>
        <taxon>Bacillati</taxon>
        <taxon>Actinomycetota</taxon>
        <taxon>Actinomycetes</taxon>
        <taxon>Acidothermales</taxon>
        <taxon>Acidothermaceae</taxon>
        <taxon>Acidothermus</taxon>
    </lineage>
</organism>
<dbReference type="HOGENOM" id="CLU_1727370_0_0_11"/>
<dbReference type="Proteomes" id="UP000008221">
    <property type="component" value="Chromosome"/>
</dbReference>
<dbReference type="OrthoDB" id="5192785at2"/>
<keyword evidence="1" id="KW-0812">Transmembrane</keyword>
<name>A0LWQ9_ACIC1</name>
<dbReference type="RefSeq" id="WP_011720932.1">
    <property type="nucleotide sequence ID" value="NC_008578.1"/>
</dbReference>
<sequence>MIDPVSGADTTGRRRTVRRLMRYASVSGAGVLLLVGAFLLGRHTATDRGYDAGYANGEIAGVREGRLLQGTVGLGGTAGLAVSNAYQRGYTDGANDAFTLGFDGGWQIGVPYVVVLAHGPDGITYRFASREPVRPGITYRLCGSSQVCASR</sequence>
<accession>A0LWQ9</accession>
<dbReference type="KEGG" id="ace:Acel_2097"/>
<reference evidence="2 3" key="1">
    <citation type="journal article" date="2009" name="Genome Res.">
        <title>Complete genome of the cellulolytic thermophile Acidothermus cellulolyticus 11B provides insights into its ecophysiological and evolutionary adaptations.</title>
        <authorList>
            <person name="Barabote R.D."/>
            <person name="Xie G."/>
            <person name="Leu D.H."/>
            <person name="Normand P."/>
            <person name="Necsulea A."/>
            <person name="Daubin V."/>
            <person name="Medigue C."/>
            <person name="Adney W.S."/>
            <person name="Xu X.C."/>
            <person name="Lapidus A."/>
            <person name="Parales R.E."/>
            <person name="Detter C."/>
            <person name="Pujic P."/>
            <person name="Bruce D."/>
            <person name="Lavire C."/>
            <person name="Challacombe J.F."/>
            <person name="Brettin T.S."/>
            <person name="Berry A.M."/>
        </authorList>
    </citation>
    <scope>NUCLEOTIDE SEQUENCE [LARGE SCALE GENOMIC DNA]</scope>
    <source>
        <strain evidence="3">ATCC 43068 / DSM 8971 / 11B</strain>
    </source>
</reference>
<evidence type="ECO:0000313" key="2">
    <source>
        <dbReference type="EMBL" id="ABK53869.1"/>
    </source>
</evidence>
<proteinExistence type="predicted"/>